<sequence>MSCREEGGCLVKPLFSRVTDKNYTYVLLDNPYLATLLTSAGDERRTDLQVFGQFSDRLLQEKGHEEEIEGRDVSVLREKGLKNGKAWEVTSIPVNLPDRRSATGAPADVEP</sequence>
<reference evidence="2" key="2">
    <citation type="submission" date="2017-12" db="EMBL/GenBank/DDBJ databases">
        <title>Genome sequence of the Bar-tailed Godwit (Limosa lapponica baueri).</title>
        <authorList>
            <person name="Lima N.C.B."/>
            <person name="Parody-Merino A.M."/>
            <person name="Battley P.F."/>
            <person name="Fidler A.E."/>
            <person name="Prosdocimi F."/>
        </authorList>
    </citation>
    <scope>NUCLEOTIDE SEQUENCE [LARGE SCALE GENOMIC DNA]</scope>
</reference>
<keyword evidence="2" id="KW-1185">Reference proteome</keyword>
<dbReference type="EMBL" id="KZ522181">
    <property type="protein sequence ID" value="PKU28153.1"/>
    <property type="molecule type" value="Genomic_DNA"/>
</dbReference>
<evidence type="ECO:0000313" key="1">
    <source>
        <dbReference type="EMBL" id="PKU28153.1"/>
    </source>
</evidence>
<protein>
    <submittedName>
        <fullName evidence="1">Uncharacterized protein</fullName>
    </submittedName>
</protein>
<organism evidence="1 2">
    <name type="scientific">Limosa lapponica baueri</name>
    <dbReference type="NCBI Taxonomy" id="1758121"/>
    <lineage>
        <taxon>Eukaryota</taxon>
        <taxon>Metazoa</taxon>
        <taxon>Chordata</taxon>
        <taxon>Craniata</taxon>
        <taxon>Vertebrata</taxon>
        <taxon>Euteleostomi</taxon>
        <taxon>Archelosauria</taxon>
        <taxon>Archosauria</taxon>
        <taxon>Dinosauria</taxon>
        <taxon>Saurischia</taxon>
        <taxon>Theropoda</taxon>
        <taxon>Coelurosauria</taxon>
        <taxon>Aves</taxon>
        <taxon>Neognathae</taxon>
        <taxon>Neoaves</taxon>
        <taxon>Charadriiformes</taxon>
        <taxon>Scolopacidae</taxon>
        <taxon>Limosa</taxon>
    </lineage>
</organism>
<dbReference type="Proteomes" id="UP000233556">
    <property type="component" value="Unassembled WGS sequence"/>
</dbReference>
<reference evidence="2" key="1">
    <citation type="submission" date="2017-11" db="EMBL/GenBank/DDBJ databases">
        <authorList>
            <person name="Lima N.C."/>
            <person name="Parody-Merino A.M."/>
            <person name="Battley P.F."/>
            <person name="Fidler A.E."/>
            <person name="Prosdocimi F."/>
        </authorList>
    </citation>
    <scope>NUCLEOTIDE SEQUENCE [LARGE SCALE GENOMIC DNA]</scope>
</reference>
<gene>
    <name evidence="1" type="ORF">llap_21543</name>
</gene>
<evidence type="ECO:0000313" key="2">
    <source>
        <dbReference type="Proteomes" id="UP000233556"/>
    </source>
</evidence>
<accession>A0A2I0T2Y5</accession>
<proteinExistence type="predicted"/>
<dbReference type="AlphaFoldDB" id="A0A2I0T2Y5"/>
<name>A0A2I0T2Y5_LIMLA</name>